<dbReference type="FunFam" id="2.130.10.10:FF:001898">
    <property type="entry name" value="Ribosome biogenesis protein WDR12 homolog"/>
    <property type="match status" value="1"/>
</dbReference>
<evidence type="ECO:0000256" key="6">
    <source>
        <dbReference type="HAMAP-Rule" id="MF_03029"/>
    </source>
</evidence>
<protein>
    <recommendedName>
        <fullName evidence="6">Ribosome biogenesis protein WDR12 homolog</fullName>
    </recommendedName>
</protein>
<name>A0AAD9L0M5_RIDPI</name>
<dbReference type="InterPro" id="IPR036322">
    <property type="entry name" value="WD40_repeat_dom_sf"/>
</dbReference>
<feature type="repeat" description="WD" evidence="7">
    <location>
        <begin position="180"/>
        <end position="212"/>
    </location>
</feature>
<evidence type="ECO:0000313" key="11">
    <source>
        <dbReference type="Proteomes" id="UP001209878"/>
    </source>
</evidence>
<keyword evidence="4" id="KW-0677">Repeat</keyword>
<dbReference type="PANTHER" id="PTHR19855:SF11">
    <property type="entry name" value="RIBOSOME BIOGENESIS PROTEIN WDR12"/>
    <property type="match status" value="1"/>
</dbReference>
<evidence type="ECO:0000256" key="1">
    <source>
        <dbReference type="ARBA" id="ARBA00022517"/>
    </source>
</evidence>
<dbReference type="InterPro" id="IPR012972">
    <property type="entry name" value="NLE"/>
</dbReference>
<dbReference type="PROSITE" id="PS50082">
    <property type="entry name" value="WD_REPEATS_2"/>
    <property type="match status" value="3"/>
</dbReference>
<dbReference type="PROSITE" id="PS00678">
    <property type="entry name" value="WD_REPEATS_1"/>
    <property type="match status" value="1"/>
</dbReference>
<keyword evidence="3 7" id="KW-0853">WD repeat</keyword>
<feature type="domain" description="NLE" evidence="9">
    <location>
        <begin position="7"/>
        <end position="63"/>
    </location>
</feature>
<dbReference type="GO" id="GO:0043021">
    <property type="term" value="F:ribonucleoprotein complex binding"/>
    <property type="evidence" value="ECO:0007669"/>
    <property type="project" value="UniProtKB-UniRule"/>
</dbReference>
<dbReference type="PANTHER" id="PTHR19855">
    <property type="entry name" value="WD40 REPEAT PROTEIN 12, 37"/>
    <property type="match status" value="1"/>
</dbReference>
<dbReference type="InterPro" id="IPR020472">
    <property type="entry name" value="WD40_PAC1"/>
</dbReference>
<dbReference type="Proteomes" id="UP001209878">
    <property type="component" value="Unassembled WGS sequence"/>
</dbReference>
<evidence type="ECO:0000313" key="10">
    <source>
        <dbReference type="EMBL" id="KAK2180861.1"/>
    </source>
</evidence>
<dbReference type="CDD" id="cd00200">
    <property type="entry name" value="WD40"/>
    <property type="match status" value="1"/>
</dbReference>
<comment type="similarity">
    <text evidence="6">Belongs to the WD repeat WDR12/YTM1 family.</text>
</comment>
<dbReference type="Pfam" id="PF08154">
    <property type="entry name" value="NLE"/>
    <property type="match status" value="1"/>
</dbReference>
<dbReference type="InterPro" id="IPR001680">
    <property type="entry name" value="WD40_rpt"/>
</dbReference>
<proteinExistence type="inferred from homology"/>
<dbReference type="InterPro" id="IPR019775">
    <property type="entry name" value="WD40_repeat_CS"/>
</dbReference>
<dbReference type="InterPro" id="IPR028599">
    <property type="entry name" value="WDR12/Ytm1"/>
</dbReference>
<keyword evidence="11" id="KW-1185">Reference proteome</keyword>
<dbReference type="GO" id="GO:0005730">
    <property type="term" value="C:nucleolus"/>
    <property type="evidence" value="ECO:0007669"/>
    <property type="project" value="UniProtKB-SubCell"/>
</dbReference>
<gene>
    <name evidence="10" type="ORF">NP493_424g02080</name>
</gene>
<evidence type="ECO:0000259" key="9">
    <source>
        <dbReference type="Pfam" id="PF08154"/>
    </source>
</evidence>
<evidence type="ECO:0000256" key="7">
    <source>
        <dbReference type="PROSITE-ProRule" id="PRU00221"/>
    </source>
</evidence>
<accession>A0AAD9L0M5</accession>
<dbReference type="AlphaFoldDB" id="A0AAD9L0M5"/>
<feature type="repeat" description="WD" evidence="7">
    <location>
        <begin position="336"/>
        <end position="372"/>
    </location>
</feature>
<comment type="caution">
    <text evidence="10">The sequence shown here is derived from an EMBL/GenBank/DDBJ whole genome shotgun (WGS) entry which is preliminary data.</text>
</comment>
<feature type="region of interest" description="Disordered" evidence="8">
    <location>
        <begin position="221"/>
        <end position="251"/>
    </location>
</feature>
<dbReference type="SMART" id="SM00320">
    <property type="entry name" value="WD40"/>
    <property type="match status" value="7"/>
</dbReference>
<dbReference type="EMBL" id="JAODUO010000423">
    <property type="protein sequence ID" value="KAK2180861.1"/>
    <property type="molecule type" value="Genomic_DNA"/>
</dbReference>
<dbReference type="SUPFAM" id="SSF50978">
    <property type="entry name" value="WD40 repeat-like"/>
    <property type="match status" value="1"/>
</dbReference>
<comment type="subcellular location">
    <subcellularLocation>
        <location evidence="6">Nucleus</location>
        <location evidence="6">Nucleolus</location>
    </subcellularLocation>
    <subcellularLocation>
        <location evidence="6">Nucleus</location>
        <location evidence="6">Nucleoplasm</location>
    </subcellularLocation>
</comment>
<keyword evidence="1 6" id="KW-0690">Ribosome biogenesis</keyword>
<evidence type="ECO:0000256" key="5">
    <source>
        <dbReference type="ARBA" id="ARBA00023242"/>
    </source>
</evidence>
<evidence type="ECO:0000256" key="2">
    <source>
        <dbReference type="ARBA" id="ARBA00022552"/>
    </source>
</evidence>
<dbReference type="GO" id="GO:0000463">
    <property type="term" value="P:maturation of LSU-rRNA from tricistronic rRNA transcript (SSU-rRNA, 5.8S rRNA, LSU-rRNA)"/>
    <property type="evidence" value="ECO:0007669"/>
    <property type="project" value="UniProtKB-UniRule"/>
</dbReference>
<feature type="repeat" description="WD" evidence="7">
    <location>
        <begin position="251"/>
        <end position="291"/>
    </location>
</feature>
<dbReference type="GO" id="GO:0005654">
    <property type="term" value="C:nucleoplasm"/>
    <property type="evidence" value="ECO:0007669"/>
    <property type="project" value="UniProtKB-SubCell"/>
</dbReference>
<dbReference type="PROSITE" id="PS50294">
    <property type="entry name" value="WD_REPEATS_REGION"/>
    <property type="match status" value="3"/>
</dbReference>
<sequence length="426" mass="47175">MSFLFRYSVADTPFSVPSNVTTDELCDLINGLLKADGSDGDGRVAFDFLIGGTFLHSRLEEHMRQNDISTETVVEIEYVERSPTPEPEDSLLHDDWVSAVRAQGTCILTGCYDNTLKLWSTSGELLLTMPGHLGPVKCVTWVDSGDALPVRTFLSGSHDETVLLWQWNQDTNAVECVHACRGHAGSVDCLAVNPEHTRFCSGSWDTMLKIWSAVINSDEDGQLEEHSEKPAKRKKMDGGTKIPTRVPTMTLSGHKEGISSAQWVGTNEVYTASWDHTIKMWDIEQATEKSCIAGTKVFFDIAYSPLNRMLVAASADRHVRLYDPRTSDGAVVKCTFTSHTGWVSAVAWSPVDEHQFISGSYDSVLKQWDTRSPKAPLFDLTGHDDRILAVDWSIPQMVLSGGTDNHLKVFRVSNPAPKTKAAGRRR</sequence>
<dbReference type="GO" id="GO:0030687">
    <property type="term" value="C:preribosome, large subunit precursor"/>
    <property type="evidence" value="ECO:0007669"/>
    <property type="project" value="UniProtKB-UniRule"/>
</dbReference>
<comment type="function">
    <text evidence="6">Required for maturation of ribosomal RNAs and formation of the large ribosomal subunit.</text>
</comment>
<dbReference type="InterPro" id="IPR015943">
    <property type="entry name" value="WD40/YVTN_repeat-like_dom_sf"/>
</dbReference>
<keyword evidence="2 6" id="KW-0698">rRNA processing</keyword>
<evidence type="ECO:0000256" key="4">
    <source>
        <dbReference type="ARBA" id="ARBA00022737"/>
    </source>
</evidence>
<evidence type="ECO:0000256" key="8">
    <source>
        <dbReference type="SAM" id="MobiDB-lite"/>
    </source>
</evidence>
<dbReference type="Pfam" id="PF00400">
    <property type="entry name" value="WD40"/>
    <property type="match status" value="7"/>
</dbReference>
<dbReference type="GO" id="GO:0000466">
    <property type="term" value="P:maturation of 5.8S rRNA from tricistronic rRNA transcript (SSU-rRNA, 5.8S rRNA, LSU-rRNA)"/>
    <property type="evidence" value="ECO:0007669"/>
    <property type="project" value="UniProtKB-UniRule"/>
</dbReference>
<reference evidence="10" key="1">
    <citation type="journal article" date="2023" name="Mol. Biol. Evol.">
        <title>Third-Generation Sequencing Reveals the Adaptive Role of the Epigenome in Three Deep-Sea Polychaetes.</title>
        <authorList>
            <person name="Perez M."/>
            <person name="Aroh O."/>
            <person name="Sun Y."/>
            <person name="Lan Y."/>
            <person name="Juniper S.K."/>
            <person name="Young C.R."/>
            <person name="Angers B."/>
            <person name="Qian P.Y."/>
        </authorList>
    </citation>
    <scope>NUCLEOTIDE SEQUENCE</scope>
    <source>
        <strain evidence="10">R07B-5</strain>
    </source>
</reference>
<evidence type="ECO:0000256" key="3">
    <source>
        <dbReference type="ARBA" id="ARBA00022574"/>
    </source>
</evidence>
<dbReference type="PRINTS" id="PR00320">
    <property type="entry name" value="GPROTEINBRPT"/>
</dbReference>
<keyword evidence="5 6" id="KW-0539">Nucleus</keyword>
<dbReference type="Gene3D" id="2.130.10.10">
    <property type="entry name" value="YVTN repeat-like/Quinoprotein amine dehydrogenase"/>
    <property type="match status" value="1"/>
</dbReference>
<dbReference type="HAMAP" id="MF_03029">
    <property type="entry name" value="WDR12"/>
    <property type="match status" value="1"/>
</dbReference>
<organism evidence="10 11">
    <name type="scientific">Ridgeia piscesae</name>
    <name type="common">Tubeworm</name>
    <dbReference type="NCBI Taxonomy" id="27915"/>
    <lineage>
        <taxon>Eukaryota</taxon>
        <taxon>Metazoa</taxon>
        <taxon>Spiralia</taxon>
        <taxon>Lophotrochozoa</taxon>
        <taxon>Annelida</taxon>
        <taxon>Polychaeta</taxon>
        <taxon>Sedentaria</taxon>
        <taxon>Canalipalpata</taxon>
        <taxon>Sabellida</taxon>
        <taxon>Siboglinidae</taxon>
        <taxon>Ridgeia</taxon>
    </lineage>
</organism>